<comment type="subcellular location">
    <subcellularLocation>
        <location evidence="1">Membrane</location>
        <topology evidence="1">Single-pass membrane protein</topology>
    </subcellularLocation>
</comment>
<protein>
    <recommendedName>
        <fullName evidence="7">LicD/FKTN/FKRP nucleotidyltransferase domain-containing protein</fullName>
    </recommendedName>
</protein>
<accession>A0A517L461</accession>
<sequence length="301" mass="35313">MLLRWLLHLLFCFSYCTQATPVLLKRDADFASVRTRLTKDRSGKGGDPVDKYFHESTFHPHYDGRFANEVLPDEDRKLRLTNLMQTYLSTMNDIGAETWIMHGSLLGWWWNRKILPWDSDVDVQMSENSMDYLAKYYNMTIHHYRLPGVPNGRDYMLEVNPHYLNGSTTDWLNVIDARWIDTETGLFIDITTLRKHEIDVGVMYCKDKHEYWAEEIFPLRQSNFENSPVKIPYAYAELLAAEYGPAALTQKTFERHYFDDEKMEWLPDESIPRPQSSRWCLQQNQNLTADDVTTDESTTGA</sequence>
<feature type="chain" id="PRO_5021917411" description="LicD/FKTN/FKRP nucleotidyltransferase domain-containing protein" evidence="6">
    <location>
        <begin position="20"/>
        <end position="301"/>
    </location>
</feature>
<dbReference type="GO" id="GO:0016020">
    <property type="term" value="C:membrane"/>
    <property type="evidence" value="ECO:0007669"/>
    <property type="project" value="UniProtKB-SubCell"/>
</dbReference>
<dbReference type="Pfam" id="PF04991">
    <property type="entry name" value="LicD"/>
    <property type="match status" value="2"/>
</dbReference>
<evidence type="ECO:0000256" key="3">
    <source>
        <dbReference type="ARBA" id="ARBA00022989"/>
    </source>
</evidence>
<feature type="domain" description="LicD/FKTN/FKRP nucleotidyltransferase" evidence="7">
    <location>
        <begin position="97"/>
        <end position="194"/>
    </location>
</feature>
<dbReference type="Proteomes" id="UP000316270">
    <property type="component" value="Chromosome 4"/>
</dbReference>
<keyword evidence="9" id="KW-1185">Reference proteome</keyword>
<dbReference type="STRING" id="50376.A0A517L461"/>
<keyword evidence="4" id="KW-0472">Membrane</keyword>
<feature type="region of interest" description="Disordered" evidence="5">
    <location>
        <begin position="273"/>
        <end position="301"/>
    </location>
</feature>
<dbReference type="AlphaFoldDB" id="A0A517L461"/>
<evidence type="ECO:0000313" key="8">
    <source>
        <dbReference type="EMBL" id="QDS70430.1"/>
    </source>
</evidence>
<reference evidence="8 9" key="1">
    <citation type="submission" date="2019-07" db="EMBL/GenBank/DDBJ databases">
        <title>Finished genome of Venturia effusa.</title>
        <authorList>
            <person name="Young C.A."/>
            <person name="Cox M.P."/>
            <person name="Ganley A.R.D."/>
            <person name="David W.J."/>
        </authorList>
    </citation>
    <scope>NUCLEOTIDE SEQUENCE [LARGE SCALE GENOMIC DNA]</scope>
    <source>
        <strain evidence="9">albino</strain>
    </source>
</reference>
<evidence type="ECO:0000313" key="9">
    <source>
        <dbReference type="Proteomes" id="UP000316270"/>
    </source>
</evidence>
<dbReference type="InterPro" id="IPR007074">
    <property type="entry name" value="LicD/FKTN/FKRP_NTP_transf"/>
</dbReference>
<keyword evidence="2" id="KW-0812">Transmembrane</keyword>
<dbReference type="PANTHER" id="PTHR15407:SF32">
    <property type="entry name" value="PROTEIN (MNN4), PUTATIVE (AFU_ORTHOLOGUE AFUA_1G03790)-RELATED"/>
    <property type="match status" value="1"/>
</dbReference>
<evidence type="ECO:0000256" key="4">
    <source>
        <dbReference type="ARBA" id="ARBA00023136"/>
    </source>
</evidence>
<dbReference type="InterPro" id="IPR009644">
    <property type="entry name" value="FKTN/MNN4/W02B3.4-1"/>
</dbReference>
<dbReference type="OrthoDB" id="444255at2759"/>
<evidence type="ECO:0000256" key="2">
    <source>
        <dbReference type="ARBA" id="ARBA00022692"/>
    </source>
</evidence>
<gene>
    <name evidence="8" type="ORF">FKW77_009670</name>
</gene>
<feature type="domain" description="LicD/FKTN/FKRP nucleotidyltransferase" evidence="7">
    <location>
        <begin position="202"/>
        <end position="244"/>
    </location>
</feature>
<evidence type="ECO:0000259" key="7">
    <source>
        <dbReference type="Pfam" id="PF04991"/>
    </source>
</evidence>
<feature type="compositionally biased region" description="Polar residues" evidence="5">
    <location>
        <begin position="273"/>
        <end position="288"/>
    </location>
</feature>
<organism evidence="8 9">
    <name type="scientific">Venturia effusa</name>
    <dbReference type="NCBI Taxonomy" id="50376"/>
    <lineage>
        <taxon>Eukaryota</taxon>
        <taxon>Fungi</taxon>
        <taxon>Dikarya</taxon>
        <taxon>Ascomycota</taxon>
        <taxon>Pezizomycotina</taxon>
        <taxon>Dothideomycetes</taxon>
        <taxon>Pleosporomycetidae</taxon>
        <taxon>Venturiales</taxon>
        <taxon>Venturiaceae</taxon>
        <taxon>Venturia</taxon>
    </lineage>
</organism>
<dbReference type="PANTHER" id="PTHR15407">
    <property type="entry name" value="FUKUTIN-RELATED"/>
    <property type="match status" value="1"/>
</dbReference>
<keyword evidence="3" id="KW-1133">Transmembrane helix</keyword>
<evidence type="ECO:0000256" key="5">
    <source>
        <dbReference type="SAM" id="MobiDB-lite"/>
    </source>
</evidence>
<keyword evidence="6" id="KW-0732">Signal</keyword>
<name>A0A517L461_9PEZI</name>
<feature type="signal peptide" evidence="6">
    <location>
        <begin position="1"/>
        <end position="19"/>
    </location>
</feature>
<evidence type="ECO:0000256" key="6">
    <source>
        <dbReference type="SAM" id="SignalP"/>
    </source>
</evidence>
<dbReference type="GO" id="GO:0009100">
    <property type="term" value="P:glycoprotein metabolic process"/>
    <property type="evidence" value="ECO:0007669"/>
    <property type="project" value="UniProtKB-ARBA"/>
</dbReference>
<dbReference type="EMBL" id="CP042188">
    <property type="protein sequence ID" value="QDS70430.1"/>
    <property type="molecule type" value="Genomic_DNA"/>
</dbReference>
<proteinExistence type="predicted"/>
<evidence type="ECO:0000256" key="1">
    <source>
        <dbReference type="ARBA" id="ARBA00004167"/>
    </source>
</evidence>